<gene>
    <name evidence="4" type="ORF">IGS67_04105</name>
</gene>
<dbReference type="Pfam" id="PF00440">
    <property type="entry name" value="TetR_N"/>
    <property type="match status" value="1"/>
</dbReference>
<feature type="domain" description="HTH tetR-type" evidence="3">
    <location>
        <begin position="9"/>
        <end position="69"/>
    </location>
</feature>
<proteinExistence type="predicted"/>
<reference evidence="4 5" key="1">
    <citation type="submission" date="2020-09" db="EMBL/GenBank/DDBJ databases">
        <title>Flavimobilis rhizosphaerae sp. nov., isolated from rhizosphere soil of Spartina alterniflora.</title>
        <authorList>
            <person name="Hanqin C."/>
        </authorList>
    </citation>
    <scope>NUCLEOTIDE SEQUENCE [LARGE SCALE GENOMIC DNA]</scope>
    <source>
        <strain evidence="4 5">GY 10621</strain>
    </source>
</reference>
<keyword evidence="1 2" id="KW-0238">DNA-binding</keyword>
<protein>
    <submittedName>
        <fullName evidence="4">TetR family transcriptional regulator</fullName>
    </submittedName>
</protein>
<dbReference type="InterPro" id="IPR009057">
    <property type="entry name" value="Homeodomain-like_sf"/>
</dbReference>
<dbReference type="Gene3D" id="1.10.357.10">
    <property type="entry name" value="Tetracycline Repressor, domain 2"/>
    <property type="match status" value="1"/>
</dbReference>
<accession>A0ABR9DRT2</accession>
<dbReference type="EMBL" id="JACZDF010000002">
    <property type="protein sequence ID" value="MBD9698680.1"/>
    <property type="molecule type" value="Genomic_DNA"/>
</dbReference>
<feature type="DNA-binding region" description="H-T-H motif" evidence="2">
    <location>
        <begin position="32"/>
        <end position="51"/>
    </location>
</feature>
<name>A0ABR9DRT2_9MICO</name>
<sequence length="192" mass="19868">MPAPRPRGAARRDALVDAAVTLVLEEGPAALTHRALAARAGLPLASTTYHFASLDEILAAVGERLAERWQAAVRDVLDDRAAIAAATTVELRADLLVRALLPSGGDDVVRAHYAHLVGVGRSRLGHEYAASRPVLDAEIGRLLEVLGVAGAGATLVLAVVDGGAVAALSEAREVRPTVAARLRELLGGVAHP</sequence>
<organism evidence="4 5">
    <name type="scientific">Flavimobilis rhizosphaerae</name>
    <dbReference type="NCBI Taxonomy" id="2775421"/>
    <lineage>
        <taxon>Bacteria</taxon>
        <taxon>Bacillati</taxon>
        <taxon>Actinomycetota</taxon>
        <taxon>Actinomycetes</taxon>
        <taxon>Micrococcales</taxon>
        <taxon>Jonesiaceae</taxon>
        <taxon>Flavimobilis</taxon>
    </lineage>
</organism>
<evidence type="ECO:0000256" key="2">
    <source>
        <dbReference type="PROSITE-ProRule" id="PRU00335"/>
    </source>
</evidence>
<keyword evidence="5" id="KW-1185">Reference proteome</keyword>
<dbReference type="SUPFAM" id="SSF46689">
    <property type="entry name" value="Homeodomain-like"/>
    <property type="match status" value="1"/>
</dbReference>
<evidence type="ECO:0000313" key="5">
    <source>
        <dbReference type="Proteomes" id="UP000642107"/>
    </source>
</evidence>
<evidence type="ECO:0000259" key="3">
    <source>
        <dbReference type="PROSITE" id="PS50977"/>
    </source>
</evidence>
<dbReference type="Proteomes" id="UP000642107">
    <property type="component" value="Unassembled WGS sequence"/>
</dbReference>
<comment type="caution">
    <text evidence="4">The sequence shown here is derived from an EMBL/GenBank/DDBJ whole genome shotgun (WGS) entry which is preliminary data.</text>
</comment>
<dbReference type="InterPro" id="IPR001647">
    <property type="entry name" value="HTH_TetR"/>
</dbReference>
<evidence type="ECO:0000313" key="4">
    <source>
        <dbReference type="EMBL" id="MBD9698680.1"/>
    </source>
</evidence>
<dbReference type="RefSeq" id="WP_192278186.1">
    <property type="nucleotide sequence ID" value="NZ_JACZDF010000002.1"/>
</dbReference>
<evidence type="ECO:0000256" key="1">
    <source>
        <dbReference type="ARBA" id="ARBA00023125"/>
    </source>
</evidence>
<dbReference type="PROSITE" id="PS50977">
    <property type="entry name" value="HTH_TETR_2"/>
    <property type="match status" value="1"/>
</dbReference>